<feature type="compositionally biased region" description="Low complexity" evidence="7">
    <location>
        <begin position="593"/>
        <end position="607"/>
    </location>
</feature>
<dbReference type="SMART" id="SM00365">
    <property type="entry name" value="LRR_SD22"/>
    <property type="match status" value="5"/>
</dbReference>
<keyword evidence="3" id="KW-0677">Repeat</keyword>
<evidence type="ECO:0000259" key="8">
    <source>
        <dbReference type="Pfam" id="PF23598"/>
    </source>
</evidence>
<feature type="compositionally biased region" description="Polar residues" evidence="7">
    <location>
        <begin position="166"/>
        <end position="195"/>
    </location>
</feature>
<dbReference type="SMART" id="SM00369">
    <property type="entry name" value="LRR_TYP"/>
    <property type="match status" value="5"/>
</dbReference>
<dbReference type="Proteomes" id="UP000594454">
    <property type="component" value="Chromosome 2"/>
</dbReference>
<evidence type="ECO:0000256" key="3">
    <source>
        <dbReference type="ARBA" id="ARBA00022737"/>
    </source>
</evidence>
<feature type="region of interest" description="Disordered" evidence="7">
    <location>
        <begin position="166"/>
        <end position="207"/>
    </location>
</feature>
<dbReference type="OrthoDB" id="1939344at2759"/>
<feature type="compositionally biased region" description="Polar residues" evidence="7">
    <location>
        <begin position="622"/>
        <end position="641"/>
    </location>
</feature>
<sequence>MSISKLRGKSAIAVQNDNNTSNHNASKLMKPYVPPTTTSLLKIEPFVPTFSTRFRKPIYRSYSTLSSSYFKRINDQKHHHRISRFPERGHLQHQRSKSTLSASTKTSQNGVYRIIRATEDQEKLPDRINYDRRGLTAIPIFENESNLRLLSLQHNLINVFHIPDESASQKTGSDCDTSGTENGKVASTPTENTGSVKPPKDGSNPKLVISGYAQIPEGVECLNLTTSGANTVAVPPSSIIPSSPNMLSPNTALAKHSFVKKSTLLHAHQKYNTLKKSKSFMNNYPPHFNTALKYNIQQGSPLMRYGPTASIVNVTSFGGEANHHTALEQDTEKCSEANSIQDLKVKNNQLSPSYGITFQNLVFLDLYDNQIEKISNLDGLKNLTVLLLGKNRITEITGLASVKNTLRVLDLHGNKIANIVNRINCLQHLKSLNLAGNQIRQINPNDFAGMTNLKELNLKRNRIKRVYGFNNLVNLERLWLCHNDIHRVDDMYSIGDATNLQEVTIENNPVSLAGDCVSFLVSYLPNLVMLSQMPISDQVRSAAMAWRRNKELSNGNQFNPNTDLTGIIRREEVISNARTNWELLRSQQVTTPSKNISSKLTSSSSSSQLCPADPEKNHIPESNRSSKPRQLSARSTKSTLNADKKKHRKCREKCDGNSEFSDFFRLPPIGQYQPPTECKTPSENTHSSGSSLGPNIDSSSSCYTSDDNEDPPRPASSQRNPETIAIRVPQVNEQPPLECEDVSYDLVLRKDYKEVQVVEDCSVPVETNLEEIATPIRKEDITSGEPSQSKDEDSGIDSKINSQSDKNSTISTNSVKSDSEFAPSNGNQSEKSGKTRNGNATNRRYMHGTLMRSQTARGRAPMYSLPSNHYNASNANNNQGSSAGANNAKQAKPVVEREREQGGDYLIEICGRYLNVYGLGALRFIDKQWNAQKANDVHTLNFSYVNFNNIAGILGRIKMRFPNAESFVFRETNINALGQLNALAELQGITTLTIDTEGNPICEKNWRPYAIYRLSHWGLKTINGIEITDSEIEQAQTEYIGLSDLVLWSLPESLLQPLLARLRLDETLSASKLSAKEWLMRADQSLKIVVGKEALQWKKSMAPSSNTLAATTSHQNPDQEYSLRDRGTMQLTMMIENTCNAVEKLQMLETLWPSLLLDIVRNTLLDYSQLDVYVKNLMAEIMK</sequence>
<feature type="compositionally biased region" description="Low complexity" evidence="7">
    <location>
        <begin position="97"/>
        <end position="107"/>
    </location>
</feature>
<feature type="compositionally biased region" description="Low complexity" evidence="7">
    <location>
        <begin position="871"/>
        <end position="888"/>
    </location>
</feature>
<feature type="region of interest" description="Disordered" evidence="7">
    <location>
        <begin position="585"/>
        <end position="652"/>
    </location>
</feature>
<feature type="domain" description="Disease resistance R13L4/SHOC-2-like LRR" evidence="8">
    <location>
        <begin position="367"/>
        <end position="553"/>
    </location>
</feature>
<dbReference type="SUPFAM" id="SSF52075">
    <property type="entry name" value="Outer arm dynein light chain 1"/>
    <property type="match status" value="1"/>
</dbReference>
<evidence type="ECO:0000256" key="7">
    <source>
        <dbReference type="SAM" id="MobiDB-lite"/>
    </source>
</evidence>
<dbReference type="PROSITE" id="PS51450">
    <property type="entry name" value="LRR"/>
    <property type="match status" value="5"/>
</dbReference>
<dbReference type="InterPro" id="IPR050576">
    <property type="entry name" value="Cilia_flagella_integrity"/>
</dbReference>
<dbReference type="EMBL" id="LR899010">
    <property type="protein sequence ID" value="CAD7082790.1"/>
    <property type="molecule type" value="Genomic_DNA"/>
</dbReference>
<evidence type="ECO:0000313" key="9">
    <source>
        <dbReference type="EMBL" id="CAD7082790.1"/>
    </source>
</evidence>
<comment type="function">
    <text evidence="1">Cilium-specific protein required for cilia structures.</text>
</comment>
<evidence type="ECO:0000256" key="6">
    <source>
        <dbReference type="ARBA" id="ARBA00031862"/>
    </source>
</evidence>
<feature type="compositionally biased region" description="Polar residues" evidence="7">
    <location>
        <begin position="799"/>
        <end position="842"/>
    </location>
</feature>
<keyword evidence="2" id="KW-0433">Leucine-rich repeat</keyword>
<proteinExistence type="predicted"/>
<dbReference type="OMA" id="IDENCNK"/>
<dbReference type="InterPro" id="IPR032675">
    <property type="entry name" value="LRR_dom_sf"/>
</dbReference>
<dbReference type="AlphaFoldDB" id="A0A7R8UL09"/>
<dbReference type="PANTHER" id="PTHR45973">
    <property type="entry name" value="PROTEIN PHOSPHATASE 1 REGULATORY SUBUNIT SDS22-RELATED"/>
    <property type="match status" value="1"/>
</dbReference>
<feature type="compositionally biased region" description="Polar residues" evidence="7">
    <location>
        <begin position="679"/>
        <end position="705"/>
    </location>
</feature>
<reference evidence="9 10" key="1">
    <citation type="submission" date="2020-11" db="EMBL/GenBank/DDBJ databases">
        <authorList>
            <person name="Wallbank WR R."/>
            <person name="Pardo Diaz C."/>
            <person name="Kozak K."/>
            <person name="Martin S."/>
            <person name="Jiggins C."/>
            <person name="Moest M."/>
            <person name="Warren A I."/>
            <person name="Generalovic N T."/>
            <person name="Byers J.R.P. K."/>
            <person name="Montejo-Kovacevich G."/>
            <person name="Yen C E."/>
        </authorList>
    </citation>
    <scope>NUCLEOTIDE SEQUENCE [LARGE SCALE GENOMIC DNA]</scope>
</reference>
<dbReference type="InterPro" id="IPR001611">
    <property type="entry name" value="Leu-rich_rpt"/>
</dbReference>
<accession>A0A7R8UL09</accession>
<feature type="region of interest" description="Disordered" evidence="7">
    <location>
        <begin position="1"/>
        <end position="31"/>
    </location>
</feature>
<dbReference type="InParanoid" id="A0A7R8UL09"/>
<dbReference type="InterPro" id="IPR003591">
    <property type="entry name" value="Leu-rich_rpt_typical-subtyp"/>
</dbReference>
<dbReference type="Gene3D" id="3.80.10.10">
    <property type="entry name" value="Ribonuclease Inhibitor"/>
    <property type="match status" value="3"/>
</dbReference>
<dbReference type="PANTHER" id="PTHR45973:SF8">
    <property type="entry name" value="LEUCINE-RICH REPEAT-CONTAINING PROTEIN 49"/>
    <property type="match status" value="1"/>
</dbReference>
<feature type="region of interest" description="Disordered" evidence="7">
    <location>
        <begin position="664"/>
        <end position="721"/>
    </location>
</feature>
<feature type="compositionally biased region" description="Polar residues" evidence="7">
    <location>
        <begin position="13"/>
        <end position="25"/>
    </location>
</feature>
<gene>
    <name evidence="9" type="ORF">HERILL_LOCUS5797</name>
</gene>
<feature type="region of interest" description="Disordered" evidence="7">
    <location>
        <begin position="88"/>
        <end position="107"/>
    </location>
</feature>
<evidence type="ECO:0000256" key="1">
    <source>
        <dbReference type="ARBA" id="ARBA00003843"/>
    </source>
</evidence>
<organism evidence="9 10">
    <name type="scientific">Hermetia illucens</name>
    <name type="common">Black soldier fly</name>
    <dbReference type="NCBI Taxonomy" id="343691"/>
    <lineage>
        <taxon>Eukaryota</taxon>
        <taxon>Metazoa</taxon>
        <taxon>Ecdysozoa</taxon>
        <taxon>Arthropoda</taxon>
        <taxon>Hexapoda</taxon>
        <taxon>Insecta</taxon>
        <taxon>Pterygota</taxon>
        <taxon>Neoptera</taxon>
        <taxon>Endopterygota</taxon>
        <taxon>Diptera</taxon>
        <taxon>Brachycera</taxon>
        <taxon>Stratiomyomorpha</taxon>
        <taxon>Stratiomyidae</taxon>
        <taxon>Hermetiinae</taxon>
        <taxon>Hermetia</taxon>
    </lineage>
</organism>
<protein>
    <recommendedName>
        <fullName evidence="4">Dynein axonemal assembly factor 1 homolog</fullName>
    </recommendedName>
    <alternativeName>
        <fullName evidence="6">Defective transmitter-recycling protein</fullName>
    </alternativeName>
    <alternativeName>
        <fullName evidence="5">Leucine-rich repeat-containing protein 50 homolog</fullName>
    </alternativeName>
</protein>
<evidence type="ECO:0000256" key="2">
    <source>
        <dbReference type="ARBA" id="ARBA00022614"/>
    </source>
</evidence>
<evidence type="ECO:0000313" key="10">
    <source>
        <dbReference type="Proteomes" id="UP000594454"/>
    </source>
</evidence>
<keyword evidence="10" id="KW-1185">Reference proteome</keyword>
<feature type="region of interest" description="Disordered" evidence="7">
    <location>
        <begin position="774"/>
        <end position="897"/>
    </location>
</feature>
<evidence type="ECO:0000256" key="5">
    <source>
        <dbReference type="ARBA" id="ARBA00030843"/>
    </source>
</evidence>
<evidence type="ECO:0000256" key="4">
    <source>
        <dbReference type="ARBA" id="ARBA00024433"/>
    </source>
</evidence>
<name>A0A7R8UL09_HERIL</name>
<dbReference type="InterPro" id="IPR055414">
    <property type="entry name" value="LRR_R13L4/SHOC2-like"/>
</dbReference>
<dbReference type="Pfam" id="PF23598">
    <property type="entry name" value="LRR_14"/>
    <property type="match status" value="1"/>
</dbReference>